<sequence>MKNKVYATMDEVVADIPDGSTIMCPGFSGVGVPRNLLAAVNRQGAKELTCISNNAGTLDELVDVGTLVEAGQVKKMICAFTAPTHPSMVTPFVQMYNEGLVDAELVPQGTLAERIRIAAAASAASSRPPRWVPNWPRGRSTARSTDGPTCWSIPSTPTTRWCGPGRPTSSGTCSSGCRSATSTRSWPWPPRRPSLRSRTTSLRSERSIRTMCTSPGYTLTA</sequence>
<dbReference type="AlphaFoldDB" id="A0AA35RR53"/>
<keyword evidence="4" id="KW-1185">Reference proteome</keyword>
<dbReference type="Pfam" id="PF01144">
    <property type="entry name" value="CoA_trans"/>
    <property type="match status" value="1"/>
</dbReference>
<name>A0AA35RR53_GEOBA</name>
<dbReference type="PANTHER" id="PTHR13707:SF60">
    <property type="entry name" value="ACETATE COA-TRANSFERASE SUBUNIT ALPHA"/>
    <property type="match status" value="1"/>
</dbReference>
<evidence type="ECO:0000313" key="3">
    <source>
        <dbReference type="EMBL" id="CAI8015076.1"/>
    </source>
</evidence>
<dbReference type="Gene3D" id="3.40.1080.10">
    <property type="entry name" value="Glutaconate Coenzyme A-transferase"/>
    <property type="match status" value="1"/>
</dbReference>
<evidence type="ECO:0000313" key="4">
    <source>
        <dbReference type="Proteomes" id="UP001174909"/>
    </source>
</evidence>
<dbReference type="InterPro" id="IPR037171">
    <property type="entry name" value="NagB/RpiA_transferase-like"/>
</dbReference>
<proteinExistence type="predicted"/>
<organism evidence="3 4">
    <name type="scientific">Geodia barretti</name>
    <name type="common">Barrett's horny sponge</name>
    <dbReference type="NCBI Taxonomy" id="519541"/>
    <lineage>
        <taxon>Eukaryota</taxon>
        <taxon>Metazoa</taxon>
        <taxon>Porifera</taxon>
        <taxon>Demospongiae</taxon>
        <taxon>Heteroscleromorpha</taxon>
        <taxon>Tetractinellida</taxon>
        <taxon>Astrophorina</taxon>
        <taxon>Geodiidae</taxon>
        <taxon>Geodia</taxon>
    </lineage>
</organism>
<feature type="region of interest" description="Disordered" evidence="2">
    <location>
        <begin position="127"/>
        <end position="149"/>
    </location>
</feature>
<accession>A0AA35RR53</accession>
<evidence type="ECO:0000256" key="2">
    <source>
        <dbReference type="SAM" id="MobiDB-lite"/>
    </source>
</evidence>
<comment type="caution">
    <text evidence="3">The sequence shown here is derived from an EMBL/GenBank/DDBJ whole genome shotgun (WGS) entry which is preliminary data.</text>
</comment>
<evidence type="ECO:0000256" key="1">
    <source>
        <dbReference type="ARBA" id="ARBA00022679"/>
    </source>
</evidence>
<reference evidence="3" key="1">
    <citation type="submission" date="2023-03" db="EMBL/GenBank/DDBJ databases">
        <authorList>
            <person name="Steffen K."/>
            <person name="Cardenas P."/>
        </authorList>
    </citation>
    <scope>NUCLEOTIDE SEQUENCE</scope>
</reference>
<gene>
    <name evidence="3" type="ORF">GBAR_LOCUS9382</name>
</gene>
<dbReference type="EMBL" id="CASHTH010001417">
    <property type="protein sequence ID" value="CAI8015076.1"/>
    <property type="molecule type" value="Genomic_DNA"/>
</dbReference>
<keyword evidence="1 3" id="KW-0808">Transferase</keyword>
<dbReference type="GO" id="GO:0008410">
    <property type="term" value="F:CoA-transferase activity"/>
    <property type="evidence" value="ECO:0007669"/>
    <property type="project" value="InterPro"/>
</dbReference>
<protein>
    <submittedName>
        <fullName evidence="3">Probable succinyl-CoA:3-ketoacid coenzyme A transferase, mitochondrial</fullName>
    </submittedName>
</protein>
<dbReference type="PANTHER" id="PTHR13707">
    <property type="entry name" value="KETOACID-COENZYME A TRANSFERASE"/>
    <property type="match status" value="1"/>
</dbReference>
<dbReference type="Proteomes" id="UP001174909">
    <property type="component" value="Unassembled WGS sequence"/>
</dbReference>
<dbReference type="SMART" id="SM00882">
    <property type="entry name" value="CoA_trans"/>
    <property type="match status" value="1"/>
</dbReference>
<dbReference type="InterPro" id="IPR004165">
    <property type="entry name" value="CoA_trans_fam_I"/>
</dbReference>
<feature type="compositionally biased region" description="Low complexity" evidence="2">
    <location>
        <begin position="163"/>
        <end position="186"/>
    </location>
</feature>
<feature type="region of interest" description="Disordered" evidence="2">
    <location>
        <begin position="161"/>
        <end position="205"/>
    </location>
</feature>
<dbReference type="SUPFAM" id="SSF100950">
    <property type="entry name" value="NagB/RpiA/CoA transferase-like"/>
    <property type="match status" value="1"/>
</dbReference>